<dbReference type="SMART" id="SM00086">
    <property type="entry name" value="PAC"/>
    <property type="match status" value="2"/>
</dbReference>
<dbReference type="InterPro" id="IPR013655">
    <property type="entry name" value="PAS_fold_3"/>
</dbReference>
<reference evidence="4" key="1">
    <citation type="journal article" date="2014" name="Int. J. Syst. Evol. Microbiol.">
        <title>Complete genome sequence of Corynebacterium casei LMG S-19264T (=DSM 44701T), isolated from a smear-ripened cheese.</title>
        <authorList>
            <consortium name="US DOE Joint Genome Institute (JGI-PGF)"/>
            <person name="Walter F."/>
            <person name="Albersmeier A."/>
            <person name="Kalinowski J."/>
            <person name="Ruckert C."/>
        </authorList>
    </citation>
    <scope>NUCLEOTIDE SEQUENCE</scope>
    <source>
        <strain evidence="4">KCTC 22164</strain>
    </source>
</reference>
<dbReference type="Proteomes" id="UP000631300">
    <property type="component" value="Unassembled WGS sequence"/>
</dbReference>
<dbReference type="SMART" id="SM00267">
    <property type="entry name" value="GGDEF"/>
    <property type="match status" value="1"/>
</dbReference>
<dbReference type="NCBIfam" id="TIGR00229">
    <property type="entry name" value="sensory_box"/>
    <property type="match status" value="2"/>
</dbReference>
<name>A0A918MVJ1_9ALTE</name>
<dbReference type="InterPro" id="IPR000700">
    <property type="entry name" value="PAS-assoc_C"/>
</dbReference>
<organism evidence="4 5">
    <name type="scientific">Alteromonas halophila</name>
    <dbReference type="NCBI Taxonomy" id="516698"/>
    <lineage>
        <taxon>Bacteria</taxon>
        <taxon>Pseudomonadati</taxon>
        <taxon>Pseudomonadota</taxon>
        <taxon>Gammaproteobacteria</taxon>
        <taxon>Alteromonadales</taxon>
        <taxon>Alteromonadaceae</taxon>
        <taxon>Alteromonas/Salinimonas group</taxon>
        <taxon>Alteromonas</taxon>
    </lineage>
</organism>
<dbReference type="Gene3D" id="3.30.450.20">
    <property type="entry name" value="PAS domain"/>
    <property type="match status" value="2"/>
</dbReference>
<dbReference type="InterPro" id="IPR035965">
    <property type="entry name" value="PAS-like_dom_sf"/>
</dbReference>
<proteinExistence type="predicted"/>
<dbReference type="CDD" id="cd01949">
    <property type="entry name" value="GGDEF"/>
    <property type="match status" value="1"/>
</dbReference>
<dbReference type="PROSITE" id="PS50887">
    <property type="entry name" value="GGDEF"/>
    <property type="match status" value="1"/>
</dbReference>
<dbReference type="PANTHER" id="PTHR44757:SF2">
    <property type="entry name" value="BIOFILM ARCHITECTURE MAINTENANCE PROTEIN MBAA"/>
    <property type="match status" value="1"/>
</dbReference>
<dbReference type="SUPFAM" id="SSF55073">
    <property type="entry name" value="Nucleotide cyclase"/>
    <property type="match status" value="1"/>
</dbReference>
<evidence type="ECO:0000313" key="5">
    <source>
        <dbReference type="Proteomes" id="UP000631300"/>
    </source>
</evidence>
<dbReference type="InterPro" id="IPR052155">
    <property type="entry name" value="Biofilm_reg_signaling"/>
</dbReference>
<dbReference type="Pfam" id="PF13426">
    <property type="entry name" value="PAS_9"/>
    <property type="match status" value="1"/>
</dbReference>
<feature type="domain" description="GGDEF" evidence="3">
    <location>
        <begin position="306"/>
        <end position="435"/>
    </location>
</feature>
<feature type="domain" description="PAS" evidence="1">
    <location>
        <begin position="139"/>
        <end position="209"/>
    </location>
</feature>
<reference evidence="4" key="2">
    <citation type="submission" date="2020-09" db="EMBL/GenBank/DDBJ databases">
        <authorList>
            <person name="Sun Q."/>
            <person name="Kim S."/>
        </authorList>
    </citation>
    <scope>NUCLEOTIDE SEQUENCE</scope>
    <source>
        <strain evidence="4">KCTC 22164</strain>
    </source>
</reference>
<gene>
    <name evidence="4" type="ORF">GCM10007391_06030</name>
</gene>
<accession>A0A918MVJ1</accession>
<dbReference type="SUPFAM" id="SSF55785">
    <property type="entry name" value="PYP-like sensor domain (PAS domain)"/>
    <property type="match status" value="2"/>
</dbReference>
<evidence type="ECO:0008006" key="6">
    <source>
        <dbReference type="Google" id="ProtNLM"/>
    </source>
</evidence>
<dbReference type="PANTHER" id="PTHR44757">
    <property type="entry name" value="DIGUANYLATE CYCLASE DGCP"/>
    <property type="match status" value="1"/>
</dbReference>
<dbReference type="PROSITE" id="PS50113">
    <property type="entry name" value="PAC"/>
    <property type="match status" value="2"/>
</dbReference>
<dbReference type="Pfam" id="PF00990">
    <property type="entry name" value="GGDEF"/>
    <property type="match status" value="1"/>
</dbReference>
<evidence type="ECO:0000259" key="3">
    <source>
        <dbReference type="PROSITE" id="PS50887"/>
    </source>
</evidence>
<dbReference type="Gene3D" id="3.30.70.270">
    <property type="match status" value="1"/>
</dbReference>
<evidence type="ECO:0000259" key="1">
    <source>
        <dbReference type="PROSITE" id="PS50112"/>
    </source>
</evidence>
<dbReference type="InterPro" id="IPR000160">
    <property type="entry name" value="GGDEF_dom"/>
</dbReference>
<dbReference type="CDD" id="cd00130">
    <property type="entry name" value="PAS"/>
    <property type="match status" value="2"/>
</dbReference>
<feature type="domain" description="PAC" evidence="2">
    <location>
        <begin position="86"/>
        <end position="138"/>
    </location>
</feature>
<dbReference type="InterPro" id="IPR029787">
    <property type="entry name" value="Nucleotide_cyclase"/>
</dbReference>
<dbReference type="EMBL" id="BMXP01000001">
    <property type="protein sequence ID" value="GGW76264.1"/>
    <property type="molecule type" value="Genomic_DNA"/>
</dbReference>
<dbReference type="SMART" id="SM00091">
    <property type="entry name" value="PAS"/>
    <property type="match status" value="2"/>
</dbReference>
<evidence type="ECO:0000259" key="2">
    <source>
        <dbReference type="PROSITE" id="PS50113"/>
    </source>
</evidence>
<dbReference type="Pfam" id="PF08447">
    <property type="entry name" value="PAS_3"/>
    <property type="match status" value="1"/>
</dbReference>
<sequence length="435" mass="49555">MSVADSSEHFASPGVFAASFYHCAVGMAHVDLDGRFIRVNPRLCEFLGYSEDVLQQLTFQEITAGPFLKKDESNLHDLLEGRTDSYSMEKQYVHASGRAIWGKLTVSLVRDSDEKPEYLISVVEDIDEKKCIESRLSDTESLFKHIVSSFSHRTFVWVANSDLSRILYVNDGYQTIWGRSPLELFEQPLAFLNHVHEEDRARVEQELRQPGLREWGLEYRVITRSGSTRYIHDRGTTIYDSEGNAQFLIGTADDVSDDKSMYHALLAANKKLKVMSRTDGLTGILNRRELLYQIDKEIQRIHRGDFSSTLLFIDLNEFKSINDRYGHRAGDDALVTFAAKINTLLRETDSFGRYGGDEFVVLLHNADEQNARSFHRRLLAEPLTLMVGPGADIEITFSVGISAWRANCKSAQIWVEQADDDMYCEKRKRSAARIS</sequence>
<dbReference type="PROSITE" id="PS50112">
    <property type="entry name" value="PAS"/>
    <property type="match status" value="1"/>
</dbReference>
<protein>
    <recommendedName>
        <fullName evidence="6">Diguanylate cyclase</fullName>
    </recommendedName>
</protein>
<dbReference type="InterPro" id="IPR043128">
    <property type="entry name" value="Rev_trsase/Diguanyl_cyclase"/>
</dbReference>
<dbReference type="InterPro" id="IPR001610">
    <property type="entry name" value="PAC"/>
</dbReference>
<dbReference type="AlphaFoldDB" id="A0A918MVJ1"/>
<comment type="caution">
    <text evidence="4">The sequence shown here is derived from an EMBL/GenBank/DDBJ whole genome shotgun (WGS) entry which is preliminary data.</text>
</comment>
<feature type="domain" description="PAC" evidence="2">
    <location>
        <begin position="215"/>
        <end position="267"/>
    </location>
</feature>
<dbReference type="InterPro" id="IPR000014">
    <property type="entry name" value="PAS"/>
</dbReference>
<evidence type="ECO:0000313" key="4">
    <source>
        <dbReference type="EMBL" id="GGW76264.1"/>
    </source>
</evidence>
<dbReference type="NCBIfam" id="TIGR00254">
    <property type="entry name" value="GGDEF"/>
    <property type="match status" value="1"/>
</dbReference>
<keyword evidence="5" id="KW-1185">Reference proteome</keyword>